<feature type="region of interest" description="Disordered" evidence="8">
    <location>
        <begin position="1"/>
        <end position="22"/>
    </location>
</feature>
<dbReference type="PANTHER" id="PTHR43214">
    <property type="entry name" value="TWO-COMPONENT RESPONSE REGULATOR"/>
    <property type="match status" value="1"/>
</dbReference>
<dbReference type="PRINTS" id="PR00038">
    <property type="entry name" value="HTHLUXR"/>
</dbReference>
<reference evidence="11 12" key="1">
    <citation type="journal article" date="2014" name="BMC Genomics">
        <title>Comparison of environmental and isolate Sulfobacillus genomes reveals diverse carbon, sulfur, nitrogen, and hydrogen metabolisms.</title>
        <authorList>
            <person name="Justice N.B."/>
            <person name="Norman A."/>
            <person name="Brown C.T."/>
            <person name="Singh A."/>
            <person name="Thomas B.C."/>
            <person name="Banfield J.F."/>
        </authorList>
    </citation>
    <scope>NUCLEOTIDE SEQUENCE [LARGE SCALE GENOMIC DNA]</scope>
    <source>
        <strain evidence="11">AMDSBA3</strain>
    </source>
</reference>
<organism evidence="11 12">
    <name type="scientific">Sulfobacillus acidophilus</name>
    <dbReference type="NCBI Taxonomy" id="53633"/>
    <lineage>
        <taxon>Bacteria</taxon>
        <taxon>Bacillati</taxon>
        <taxon>Bacillota</taxon>
        <taxon>Clostridia</taxon>
        <taxon>Eubacteriales</taxon>
        <taxon>Clostridiales Family XVII. Incertae Sedis</taxon>
        <taxon>Sulfobacillus</taxon>
    </lineage>
</organism>
<evidence type="ECO:0000313" key="11">
    <source>
        <dbReference type="EMBL" id="PSR23966.1"/>
    </source>
</evidence>
<gene>
    <name evidence="11" type="ORF">C7B45_01385</name>
</gene>
<feature type="modified residue" description="4-aspartylphosphate" evidence="7">
    <location>
        <position position="86"/>
    </location>
</feature>
<dbReference type="GO" id="GO:0000160">
    <property type="term" value="P:phosphorelay signal transduction system"/>
    <property type="evidence" value="ECO:0007669"/>
    <property type="project" value="InterPro"/>
</dbReference>
<keyword evidence="3" id="KW-0805">Transcription regulation</keyword>
<dbReference type="SMART" id="SM00421">
    <property type="entry name" value="HTH_LUXR"/>
    <property type="match status" value="1"/>
</dbReference>
<dbReference type="Gene3D" id="1.10.10.10">
    <property type="entry name" value="Winged helix-like DNA-binding domain superfamily/Winged helix DNA-binding domain"/>
    <property type="match status" value="1"/>
</dbReference>
<evidence type="ECO:0000313" key="12">
    <source>
        <dbReference type="Proteomes" id="UP000241848"/>
    </source>
</evidence>
<comment type="function">
    <text evidence="6">May play the central regulatory role in sporulation. It may be an element of the effector pathway responsible for the activation of sporulation genes in response to nutritional stress. Spo0A may act in concert with spo0H (a sigma factor) to control the expression of some genes that are critical to the sporulation process.</text>
</comment>
<accession>A0A2T2WP14</accession>
<proteinExistence type="predicted"/>
<comment type="caution">
    <text evidence="11">The sequence shown here is derived from an EMBL/GenBank/DDBJ whole genome shotgun (WGS) entry which is preliminary data.</text>
</comment>
<dbReference type="PROSITE" id="PS50110">
    <property type="entry name" value="RESPONSE_REGULATORY"/>
    <property type="match status" value="1"/>
</dbReference>
<dbReference type="CDD" id="cd06170">
    <property type="entry name" value="LuxR_C_like"/>
    <property type="match status" value="1"/>
</dbReference>
<dbReference type="GO" id="GO:0003677">
    <property type="term" value="F:DNA binding"/>
    <property type="evidence" value="ECO:0007669"/>
    <property type="project" value="UniProtKB-KW"/>
</dbReference>
<keyword evidence="5" id="KW-0804">Transcription</keyword>
<sequence>MGVTEPVNQSTETRQYSHRPASSNESYLVEMDSLRIIIVEDENLLCELLQNALTRIAGFDVVATYTNGQKAYEDLERTRPAVALLDIDLGLGWTGVETGLRLRQDDPQIGLVMLSNYALPDLLHTIPEHQVKGWSYLLKKSIYNIESLVRAIQGAKDGLVILDPALLEMAARQRKSPVHQLSKRQTDILALVSQGYTNSAIAKTLFLSEKSIENQLTGIYSALHINSGNPEEHARVKAVLTFLDQS</sequence>
<dbReference type="InterPro" id="IPR016032">
    <property type="entry name" value="Sig_transdc_resp-reg_C-effctor"/>
</dbReference>
<dbReference type="Pfam" id="PF00196">
    <property type="entry name" value="GerE"/>
    <property type="match status" value="1"/>
</dbReference>
<dbReference type="Proteomes" id="UP000241848">
    <property type="component" value="Unassembled WGS sequence"/>
</dbReference>
<dbReference type="EMBL" id="PXYV01000002">
    <property type="protein sequence ID" value="PSR23966.1"/>
    <property type="molecule type" value="Genomic_DNA"/>
</dbReference>
<evidence type="ECO:0000256" key="6">
    <source>
        <dbReference type="ARBA" id="ARBA00024867"/>
    </source>
</evidence>
<keyword evidence="2 7" id="KW-0597">Phosphoprotein</keyword>
<dbReference type="Gene3D" id="3.40.50.2300">
    <property type="match status" value="1"/>
</dbReference>
<dbReference type="PROSITE" id="PS50043">
    <property type="entry name" value="HTH_LUXR_2"/>
    <property type="match status" value="1"/>
</dbReference>
<dbReference type="CDD" id="cd17535">
    <property type="entry name" value="REC_NarL-like"/>
    <property type="match status" value="1"/>
</dbReference>
<evidence type="ECO:0000256" key="2">
    <source>
        <dbReference type="ARBA" id="ARBA00022553"/>
    </source>
</evidence>
<dbReference type="SUPFAM" id="SSF52172">
    <property type="entry name" value="CheY-like"/>
    <property type="match status" value="1"/>
</dbReference>
<feature type="domain" description="Response regulatory" evidence="10">
    <location>
        <begin position="35"/>
        <end position="154"/>
    </location>
</feature>
<evidence type="ECO:0000259" key="9">
    <source>
        <dbReference type="PROSITE" id="PS50043"/>
    </source>
</evidence>
<dbReference type="PANTHER" id="PTHR43214:SF43">
    <property type="entry name" value="TWO-COMPONENT RESPONSE REGULATOR"/>
    <property type="match status" value="1"/>
</dbReference>
<keyword evidence="4" id="KW-0238">DNA-binding</keyword>
<evidence type="ECO:0000256" key="3">
    <source>
        <dbReference type="ARBA" id="ARBA00023015"/>
    </source>
</evidence>
<evidence type="ECO:0000256" key="8">
    <source>
        <dbReference type="SAM" id="MobiDB-lite"/>
    </source>
</evidence>
<dbReference type="InterPro" id="IPR036388">
    <property type="entry name" value="WH-like_DNA-bd_sf"/>
</dbReference>
<evidence type="ECO:0000256" key="7">
    <source>
        <dbReference type="PROSITE-ProRule" id="PRU00169"/>
    </source>
</evidence>
<evidence type="ECO:0000256" key="5">
    <source>
        <dbReference type="ARBA" id="ARBA00023163"/>
    </source>
</evidence>
<dbReference type="InterPro" id="IPR039420">
    <property type="entry name" value="WalR-like"/>
</dbReference>
<dbReference type="InterPro" id="IPR011006">
    <property type="entry name" value="CheY-like_superfamily"/>
</dbReference>
<feature type="domain" description="HTH luxR-type" evidence="9">
    <location>
        <begin position="174"/>
        <end position="246"/>
    </location>
</feature>
<evidence type="ECO:0000259" key="10">
    <source>
        <dbReference type="PROSITE" id="PS50110"/>
    </source>
</evidence>
<dbReference type="Pfam" id="PF00072">
    <property type="entry name" value="Response_reg"/>
    <property type="match status" value="1"/>
</dbReference>
<evidence type="ECO:0000256" key="4">
    <source>
        <dbReference type="ARBA" id="ARBA00023125"/>
    </source>
</evidence>
<evidence type="ECO:0000256" key="1">
    <source>
        <dbReference type="ARBA" id="ARBA00018672"/>
    </source>
</evidence>
<dbReference type="SUPFAM" id="SSF46894">
    <property type="entry name" value="C-terminal effector domain of the bipartite response regulators"/>
    <property type="match status" value="1"/>
</dbReference>
<dbReference type="SMART" id="SM00448">
    <property type="entry name" value="REC"/>
    <property type="match status" value="1"/>
</dbReference>
<dbReference type="AlphaFoldDB" id="A0A2T2WP14"/>
<dbReference type="InterPro" id="IPR000792">
    <property type="entry name" value="Tscrpt_reg_LuxR_C"/>
</dbReference>
<dbReference type="GO" id="GO:0006355">
    <property type="term" value="P:regulation of DNA-templated transcription"/>
    <property type="evidence" value="ECO:0007669"/>
    <property type="project" value="InterPro"/>
</dbReference>
<dbReference type="InterPro" id="IPR001789">
    <property type="entry name" value="Sig_transdc_resp-reg_receiver"/>
</dbReference>
<dbReference type="InterPro" id="IPR058245">
    <property type="entry name" value="NreC/VraR/RcsB-like_REC"/>
</dbReference>
<name>A0A2T2WP14_9FIRM</name>
<protein>
    <recommendedName>
        <fullName evidence="1">Stage 0 sporulation protein A homolog</fullName>
    </recommendedName>
</protein>